<dbReference type="SMART" id="SM00304">
    <property type="entry name" value="HAMP"/>
    <property type="match status" value="1"/>
</dbReference>
<evidence type="ECO:0000313" key="9">
    <source>
        <dbReference type="Proteomes" id="UP000297729"/>
    </source>
</evidence>
<keyword evidence="5" id="KW-0812">Transmembrane</keyword>
<dbReference type="Pfam" id="PF00015">
    <property type="entry name" value="MCPsignal"/>
    <property type="match status" value="1"/>
</dbReference>
<keyword evidence="5" id="KW-0472">Membrane</keyword>
<dbReference type="FunFam" id="1.10.287.950:FF:000001">
    <property type="entry name" value="Methyl-accepting chemotaxis sensory transducer"/>
    <property type="match status" value="1"/>
</dbReference>
<dbReference type="EMBL" id="SPVG01000212">
    <property type="protein sequence ID" value="TFW17127.1"/>
    <property type="molecule type" value="Genomic_DNA"/>
</dbReference>
<dbReference type="PRINTS" id="PR00260">
    <property type="entry name" value="CHEMTRNSDUCR"/>
</dbReference>
<comment type="caution">
    <text evidence="8">The sequence shown here is derived from an EMBL/GenBank/DDBJ whole genome shotgun (WGS) entry which is preliminary data.</text>
</comment>
<evidence type="ECO:0000256" key="2">
    <source>
        <dbReference type="ARBA" id="ARBA00022481"/>
    </source>
</evidence>
<dbReference type="CDD" id="cd06225">
    <property type="entry name" value="HAMP"/>
    <property type="match status" value="1"/>
</dbReference>
<dbReference type="CDD" id="cd11386">
    <property type="entry name" value="MCP_signal"/>
    <property type="match status" value="1"/>
</dbReference>
<evidence type="ECO:0000256" key="4">
    <source>
        <dbReference type="PROSITE-ProRule" id="PRU00284"/>
    </source>
</evidence>
<keyword evidence="4" id="KW-0807">Transducer</keyword>
<dbReference type="InterPro" id="IPR004090">
    <property type="entry name" value="Chemotax_Me-accpt_rcpt"/>
</dbReference>
<protein>
    <submittedName>
        <fullName evidence="8">HAMP domain-containing protein</fullName>
    </submittedName>
</protein>
<proteinExistence type="inferred from homology"/>
<comment type="similarity">
    <text evidence="3">Belongs to the methyl-accepting chemotaxis (MCP) protein family.</text>
</comment>
<dbReference type="Gene3D" id="1.10.287.950">
    <property type="entry name" value="Methyl-accepting chemotaxis protein"/>
    <property type="match status" value="1"/>
</dbReference>
<dbReference type="CDD" id="cd19411">
    <property type="entry name" value="MCP2201-like_sensor"/>
    <property type="match status" value="1"/>
</dbReference>
<dbReference type="AlphaFoldDB" id="A0A4Y9S9D1"/>
<dbReference type="GO" id="GO:0007165">
    <property type="term" value="P:signal transduction"/>
    <property type="evidence" value="ECO:0007669"/>
    <property type="project" value="UniProtKB-KW"/>
</dbReference>
<dbReference type="PROSITE" id="PS50111">
    <property type="entry name" value="CHEMOTAXIS_TRANSDUC_2"/>
    <property type="match status" value="1"/>
</dbReference>
<dbReference type="PANTHER" id="PTHR43531:SF14">
    <property type="entry name" value="METHYL-ACCEPTING CHEMOTAXIS PROTEIN I-RELATED"/>
    <property type="match status" value="1"/>
</dbReference>
<gene>
    <name evidence="8" type="ORF">E4L98_21575</name>
</gene>
<dbReference type="InterPro" id="IPR003660">
    <property type="entry name" value="HAMP_dom"/>
</dbReference>
<evidence type="ECO:0000313" key="8">
    <source>
        <dbReference type="EMBL" id="TFW17127.1"/>
    </source>
</evidence>
<accession>A0A4Y9S9D1</accession>
<organism evidence="8 9">
    <name type="scientific">Duganella callida</name>
    <dbReference type="NCBI Taxonomy" id="2561932"/>
    <lineage>
        <taxon>Bacteria</taxon>
        <taxon>Pseudomonadati</taxon>
        <taxon>Pseudomonadota</taxon>
        <taxon>Betaproteobacteria</taxon>
        <taxon>Burkholderiales</taxon>
        <taxon>Oxalobacteraceae</taxon>
        <taxon>Telluria group</taxon>
        <taxon>Duganella</taxon>
    </lineage>
</organism>
<dbReference type="PANTHER" id="PTHR43531">
    <property type="entry name" value="PROTEIN ICFG"/>
    <property type="match status" value="1"/>
</dbReference>
<feature type="transmembrane region" description="Helical" evidence="5">
    <location>
        <begin position="12"/>
        <end position="31"/>
    </location>
</feature>
<feature type="domain" description="Methyl-accepting transducer" evidence="6">
    <location>
        <begin position="269"/>
        <end position="498"/>
    </location>
</feature>
<dbReference type="GO" id="GO:0005886">
    <property type="term" value="C:plasma membrane"/>
    <property type="evidence" value="ECO:0007669"/>
    <property type="project" value="TreeGrafter"/>
</dbReference>
<keyword evidence="5" id="KW-1133">Transmembrane helix</keyword>
<dbReference type="InterPro" id="IPR004089">
    <property type="entry name" value="MCPsignal_dom"/>
</dbReference>
<keyword evidence="9" id="KW-1185">Reference proteome</keyword>
<dbReference type="OrthoDB" id="8576332at2"/>
<dbReference type="Proteomes" id="UP000297729">
    <property type="component" value="Unassembled WGS sequence"/>
</dbReference>
<dbReference type="InterPro" id="IPR047347">
    <property type="entry name" value="YvaQ-like_sensor"/>
</dbReference>
<dbReference type="GO" id="GO:0006935">
    <property type="term" value="P:chemotaxis"/>
    <property type="evidence" value="ECO:0007669"/>
    <property type="project" value="InterPro"/>
</dbReference>
<dbReference type="SMART" id="SM00283">
    <property type="entry name" value="MA"/>
    <property type="match status" value="1"/>
</dbReference>
<dbReference type="Pfam" id="PF00672">
    <property type="entry name" value="HAMP"/>
    <property type="match status" value="1"/>
</dbReference>
<feature type="domain" description="HAMP" evidence="7">
    <location>
        <begin position="212"/>
        <end position="264"/>
    </location>
</feature>
<keyword evidence="2" id="KW-0488">Methylation</keyword>
<sequence length="513" mass="53830">MNISNLKIGVRLGLGFGAVLLLMVALIAIGLQRLGSIGAVTDTVIDKDWVKAEAAATVASTTRANSALTLELFTTTDRARIAAITSEIDANKKIIGAALDTLDKLIYRDDGKAILARVVAQRKAYVASFSAILTMLDSGRRDDAVAALQADMLPKLAALQASIRELAELQKTLASQNGDLIKRDIATARQVMAWLGVVALVLGLAFAWRVTRSITEPIDDALDVARAVAAGDLTRHIRSARRDEMGELLDALGQMNGNLSRIVGRVRSGAGAINSASAEIASGNLDLSSRTEQQASSLEETAASMEELTSTVKQNAANAHQANSLAQSAAEVARRGGAVVAQVVDTMNAINDASKKIVDIISVIDGIAFQTNILALNAAVEAARAGEQGRGFAVVATEVRTLAQRSSAAAREIKALIDDSVDKVATGAQLVEVAGSTMHEVQESVRRVTAIVGEITVANHEQTSGIEQINIAISQMDQVTQQNAALVEQAAAAAAAMQDQTGELNAVVSQFRL</sequence>
<dbReference type="PROSITE" id="PS50885">
    <property type="entry name" value="HAMP"/>
    <property type="match status" value="1"/>
</dbReference>
<evidence type="ECO:0000256" key="1">
    <source>
        <dbReference type="ARBA" id="ARBA00004370"/>
    </source>
</evidence>
<dbReference type="RefSeq" id="WP_135203604.1">
    <property type="nucleotide sequence ID" value="NZ_SPVG01000212.1"/>
</dbReference>
<evidence type="ECO:0000256" key="5">
    <source>
        <dbReference type="SAM" id="Phobius"/>
    </source>
</evidence>
<dbReference type="GO" id="GO:0004888">
    <property type="term" value="F:transmembrane signaling receptor activity"/>
    <property type="evidence" value="ECO:0007669"/>
    <property type="project" value="InterPro"/>
</dbReference>
<reference evidence="8 9" key="1">
    <citation type="submission" date="2019-03" db="EMBL/GenBank/DDBJ databases">
        <title>Draft Genome Sequence of Duganella callidus sp. nov., a Novel Duganella Species Isolated from Cultivated Soil.</title>
        <authorList>
            <person name="Raths R."/>
            <person name="Peta V."/>
            <person name="Bucking H."/>
        </authorList>
    </citation>
    <scope>NUCLEOTIDE SEQUENCE [LARGE SCALE GENOMIC DNA]</scope>
    <source>
        <strain evidence="8 9">DN04</strain>
    </source>
</reference>
<evidence type="ECO:0000259" key="7">
    <source>
        <dbReference type="PROSITE" id="PS50885"/>
    </source>
</evidence>
<name>A0A4Y9S9D1_9BURK</name>
<dbReference type="InterPro" id="IPR024478">
    <property type="entry name" value="HlyB_4HB_MCP"/>
</dbReference>
<dbReference type="InterPro" id="IPR051310">
    <property type="entry name" value="MCP_chemotaxis"/>
</dbReference>
<dbReference type="Pfam" id="PF12729">
    <property type="entry name" value="4HB_MCP_1"/>
    <property type="match status" value="1"/>
</dbReference>
<evidence type="ECO:0000256" key="3">
    <source>
        <dbReference type="ARBA" id="ARBA00029447"/>
    </source>
</evidence>
<feature type="transmembrane region" description="Helical" evidence="5">
    <location>
        <begin position="191"/>
        <end position="208"/>
    </location>
</feature>
<comment type="subcellular location">
    <subcellularLocation>
        <location evidence="1">Membrane</location>
    </subcellularLocation>
</comment>
<dbReference type="SUPFAM" id="SSF58104">
    <property type="entry name" value="Methyl-accepting chemotaxis protein (MCP) signaling domain"/>
    <property type="match status" value="1"/>
</dbReference>
<evidence type="ECO:0000259" key="6">
    <source>
        <dbReference type="PROSITE" id="PS50111"/>
    </source>
</evidence>